<comment type="caution">
    <text evidence="2">The sequence shown here is derived from an EMBL/GenBank/DDBJ whole genome shotgun (WGS) entry which is preliminary data.</text>
</comment>
<dbReference type="CDD" id="cd00085">
    <property type="entry name" value="HNHc"/>
    <property type="match status" value="1"/>
</dbReference>
<feature type="domain" description="HNH" evidence="1">
    <location>
        <begin position="198"/>
        <end position="253"/>
    </location>
</feature>
<keyword evidence="2" id="KW-0255">Endonuclease</keyword>
<keyword evidence="3" id="KW-1185">Reference proteome</keyword>
<reference evidence="2" key="1">
    <citation type="submission" date="2020-09" db="EMBL/GenBank/DDBJ databases">
        <title>Genome seq and assembly of Devosia sp.</title>
        <authorList>
            <person name="Chhetri G."/>
        </authorList>
    </citation>
    <scope>NUCLEOTIDE SEQUENCE</scope>
    <source>
        <strain evidence="2">PTR5</strain>
    </source>
</reference>
<evidence type="ECO:0000313" key="3">
    <source>
        <dbReference type="Proteomes" id="UP000654108"/>
    </source>
</evidence>
<dbReference type="Pfam" id="PF01844">
    <property type="entry name" value="HNH"/>
    <property type="match status" value="1"/>
</dbReference>
<dbReference type="InterPro" id="IPR002711">
    <property type="entry name" value="HNH"/>
</dbReference>
<dbReference type="EMBL" id="JACYFU010000001">
    <property type="protein sequence ID" value="MBD8065149.1"/>
    <property type="molecule type" value="Genomic_DNA"/>
</dbReference>
<keyword evidence="2" id="KW-0540">Nuclease</keyword>
<dbReference type="Proteomes" id="UP000654108">
    <property type="component" value="Unassembled WGS sequence"/>
</dbReference>
<dbReference type="GO" id="GO:0003676">
    <property type="term" value="F:nucleic acid binding"/>
    <property type="evidence" value="ECO:0007669"/>
    <property type="project" value="InterPro"/>
</dbReference>
<dbReference type="GO" id="GO:0008270">
    <property type="term" value="F:zinc ion binding"/>
    <property type="evidence" value="ECO:0007669"/>
    <property type="project" value="InterPro"/>
</dbReference>
<accession>A0A927IS66</accession>
<dbReference type="AlphaFoldDB" id="A0A927IS66"/>
<proteinExistence type="predicted"/>
<gene>
    <name evidence="2" type="ORF">IC608_06655</name>
</gene>
<organism evidence="2 3">
    <name type="scientific">Devosia oryzisoli</name>
    <dbReference type="NCBI Taxonomy" id="2774138"/>
    <lineage>
        <taxon>Bacteria</taxon>
        <taxon>Pseudomonadati</taxon>
        <taxon>Pseudomonadota</taxon>
        <taxon>Alphaproteobacteria</taxon>
        <taxon>Hyphomicrobiales</taxon>
        <taxon>Devosiaceae</taxon>
        <taxon>Devosia</taxon>
    </lineage>
</organism>
<protein>
    <submittedName>
        <fullName evidence="2">HNH endonuclease</fullName>
    </submittedName>
</protein>
<sequence>MIAAWQDIVRKEIEAGTGALIGMSVDQRGMRTALRIWFADLDERRGPFVELKPHGLKGYRATLGFGTFAGEIVRQIQRAGEEDVQLAQALVDSLAPDVELDLFGQERGQWRVHSGSFRLTATLRKTTESSDEAVARVSRDVVVPLMAAMAELIGYDLVEEDEGASSSEEGAILLATVRRRERNPRNRLLCIRLHGERCLCCGMEPRKLYGDAGDILEVHHLEALSLLAVPRPYDPGKDLAPLCPNCHRAVHTRRPVPLDLDDVRTFMEAAQNEHGPL</sequence>
<name>A0A927IS66_9HYPH</name>
<keyword evidence="2" id="KW-0378">Hydrolase</keyword>
<evidence type="ECO:0000259" key="1">
    <source>
        <dbReference type="Pfam" id="PF01844"/>
    </source>
</evidence>
<dbReference type="GO" id="GO:0004519">
    <property type="term" value="F:endonuclease activity"/>
    <property type="evidence" value="ECO:0007669"/>
    <property type="project" value="UniProtKB-KW"/>
</dbReference>
<dbReference type="InterPro" id="IPR003615">
    <property type="entry name" value="HNH_nuc"/>
</dbReference>
<evidence type="ECO:0000313" key="2">
    <source>
        <dbReference type="EMBL" id="MBD8065149.1"/>
    </source>
</evidence>